<reference evidence="2" key="1">
    <citation type="submission" date="2019-04" db="EMBL/GenBank/DDBJ databases">
        <title>Friends and foes A comparative genomics studyof 23 Aspergillus species from section Flavi.</title>
        <authorList>
            <consortium name="DOE Joint Genome Institute"/>
            <person name="Kjaerbolling I."/>
            <person name="Vesth T."/>
            <person name="Frisvad J.C."/>
            <person name="Nybo J.L."/>
            <person name="Theobald S."/>
            <person name="Kildgaard S."/>
            <person name="Isbrandt T."/>
            <person name="Kuo A."/>
            <person name="Sato A."/>
            <person name="Lyhne E.K."/>
            <person name="Kogle M.E."/>
            <person name="Wiebenga A."/>
            <person name="Kun R.S."/>
            <person name="Lubbers R.J."/>
            <person name="Makela M.R."/>
            <person name="Barry K."/>
            <person name="Chovatia M."/>
            <person name="Clum A."/>
            <person name="Daum C."/>
            <person name="Haridas S."/>
            <person name="He G."/>
            <person name="LaButti K."/>
            <person name="Lipzen A."/>
            <person name="Mondo S."/>
            <person name="Riley R."/>
            <person name="Salamov A."/>
            <person name="Simmons B.A."/>
            <person name="Magnuson J.K."/>
            <person name="Henrissat B."/>
            <person name="Mortensen U.H."/>
            <person name="Larsen T.O."/>
            <person name="Devries R.P."/>
            <person name="Grigoriev I.V."/>
            <person name="Machida M."/>
            <person name="Baker S.E."/>
            <person name="Andersen M.R."/>
        </authorList>
    </citation>
    <scope>NUCLEOTIDE SEQUENCE [LARGE SCALE GENOMIC DNA]</scope>
    <source>
        <strain evidence="2">CBS 130015</strain>
    </source>
</reference>
<keyword evidence="2" id="KW-1185">Reference proteome</keyword>
<proteinExistence type="predicted"/>
<dbReference type="Proteomes" id="UP000325433">
    <property type="component" value="Unassembled WGS sequence"/>
</dbReference>
<accession>A0A5N6VG13</accession>
<dbReference type="EMBL" id="ML738538">
    <property type="protein sequence ID" value="KAE8306170.1"/>
    <property type="molecule type" value="Genomic_DNA"/>
</dbReference>
<name>A0A5N6VG13_9EURO</name>
<protein>
    <submittedName>
        <fullName evidence="1">Uncharacterized protein</fullName>
    </submittedName>
</protein>
<evidence type="ECO:0000313" key="1">
    <source>
        <dbReference type="EMBL" id="KAE8306170.1"/>
    </source>
</evidence>
<organism evidence="1 2">
    <name type="scientific">Aspergillus transmontanensis</name>
    <dbReference type="NCBI Taxonomy" id="1034304"/>
    <lineage>
        <taxon>Eukaryota</taxon>
        <taxon>Fungi</taxon>
        <taxon>Dikarya</taxon>
        <taxon>Ascomycota</taxon>
        <taxon>Pezizomycotina</taxon>
        <taxon>Eurotiomycetes</taxon>
        <taxon>Eurotiomycetidae</taxon>
        <taxon>Eurotiales</taxon>
        <taxon>Aspergillaceae</taxon>
        <taxon>Aspergillus</taxon>
        <taxon>Aspergillus subgen. Circumdati</taxon>
    </lineage>
</organism>
<gene>
    <name evidence="1" type="ORF">BDV41DRAFT_583583</name>
</gene>
<sequence length="300" mass="34245">MAVVEALRRLSLENVDFVTDSETLGAFGGVQDICPACGRYSKTVSFPLRHPGEIMNIYMRVNQHKQWRISGFPASMSSFAEKQYLYDQFGRLDHGRPAATPCNTCNAAADSFRGKRRKRTSATSMEEPRNKRVFCHTGTILPYLKLPARFGQLVSGQTVLVPIDVAMVNSVFTQQTYEHFNKTVTTIVDRAFELSLFHDCKVYVLVEHSRGSLVFNSVDDHSWPFSDMSLDTGKLPVTRIHGTDLAHLRFTESERKEFIQLWLFFHYLLCRLDPRQPVEAYLPDVKDPDDNCLENLEPDN</sequence>
<evidence type="ECO:0000313" key="2">
    <source>
        <dbReference type="Proteomes" id="UP000325433"/>
    </source>
</evidence>
<dbReference type="AlphaFoldDB" id="A0A5N6VG13"/>